<reference evidence="1 2" key="1">
    <citation type="journal article" date="2024" name="Nat. Commun.">
        <title>Phylogenomics reveals the evolutionary origins of lichenization in chlorophyte algae.</title>
        <authorList>
            <person name="Puginier C."/>
            <person name="Libourel C."/>
            <person name="Otte J."/>
            <person name="Skaloud P."/>
            <person name="Haon M."/>
            <person name="Grisel S."/>
            <person name="Petersen M."/>
            <person name="Berrin J.G."/>
            <person name="Delaux P.M."/>
            <person name="Dal Grande F."/>
            <person name="Keller J."/>
        </authorList>
    </citation>
    <scope>NUCLEOTIDE SEQUENCE [LARGE SCALE GENOMIC DNA]</scope>
    <source>
        <strain evidence="1 2">SAG 2043</strain>
    </source>
</reference>
<gene>
    <name evidence="1" type="ORF">WJX72_011294</name>
</gene>
<evidence type="ECO:0000313" key="1">
    <source>
        <dbReference type="EMBL" id="KAK9824557.1"/>
    </source>
</evidence>
<sequence length="346" mass="38045">MTSGVMKVIYRVVDSEAVEVDPGSCRTVKFVDASTPQAVRDAFASADAVFVYDGKFWVPLEHAPASLLVEDALLRVVQAAAPGFAARTLPVDRTTEVTAQLPSAVVYTPFWDSVGYGLPEFAGRLLNFNAVVNRNVEDASITLPDKKRDYMVHLLKRLLIGVYAMELGSDAPLTPIIDEFEIASSLGRRKVINLFINLTRWVHTVHAMGLLPPPPPASLAIPFNRPSPYPDMGEVELTLHFKHVTKSFAVPISHLHELLDVYTTLAELGMPDVIRCRSFKIGGREVDLSHEARRTLPRGKTVCHVELKLGPVGACFIISNDNQLRSLVASLLSTLCQLHEVDQVVC</sequence>
<accession>A0AAW1QSY0</accession>
<comment type="caution">
    <text evidence="1">The sequence shown here is derived from an EMBL/GenBank/DDBJ whole genome shotgun (WGS) entry which is preliminary data.</text>
</comment>
<dbReference type="AlphaFoldDB" id="A0AAW1QSY0"/>
<name>A0AAW1QSY0_9CHLO</name>
<organism evidence="1 2">
    <name type="scientific">[Myrmecia] bisecta</name>
    <dbReference type="NCBI Taxonomy" id="41462"/>
    <lineage>
        <taxon>Eukaryota</taxon>
        <taxon>Viridiplantae</taxon>
        <taxon>Chlorophyta</taxon>
        <taxon>core chlorophytes</taxon>
        <taxon>Trebouxiophyceae</taxon>
        <taxon>Trebouxiales</taxon>
        <taxon>Trebouxiaceae</taxon>
        <taxon>Myrmecia</taxon>
    </lineage>
</organism>
<proteinExistence type="predicted"/>
<protein>
    <submittedName>
        <fullName evidence="1">Uncharacterized protein</fullName>
    </submittedName>
</protein>
<dbReference type="EMBL" id="JALJOR010000002">
    <property type="protein sequence ID" value="KAK9824557.1"/>
    <property type="molecule type" value="Genomic_DNA"/>
</dbReference>
<evidence type="ECO:0000313" key="2">
    <source>
        <dbReference type="Proteomes" id="UP001489004"/>
    </source>
</evidence>
<keyword evidence="2" id="KW-1185">Reference proteome</keyword>
<dbReference type="Proteomes" id="UP001489004">
    <property type="component" value="Unassembled WGS sequence"/>
</dbReference>